<accession>A0AAW1R8L2</accession>
<dbReference type="PROSITE" id="PS51746">
    <property type="entry name" value="PPM_2"/>
    <property type="match status" value="1"/>
</dbReference>
<evidence type="ECO:0000313" key="4">
    <source>
        <dbReference type="Proteomes" id="UP001489004"/>
    </source>
</evidence>
<gene>
    <name evidence="3" type="ORF">WJX72_008988</name>
</gene>
<comment type="caution">
    <text evidence="3">The sequence shown here is derived from an EMBL/GenBank/DDBJ whole genome shotgun (WGS) entry which is preliminary data.</text>
</comment>
<dbReference type="Proteomes" id="UP001489004">
    <property type="component" value="Unassembled WGS sequence"/>
</dbReference>
<sequence>MNQVDPESAAQAVLNGFRSAGPAEQPPQWQLHTRTAQAQKKKKGEDFVIVHEQQLQGSTSSKRSANHAHYSVFGVADGHNGPEAAELCQRTLFNELQLRMPSGAAPPVHSLEGQKWAQAVRKALADAFLALDAAAARNHEDAGCTLTVAIVTDRLLTVANVGDSKALLDTGFELMEGVGPLRTWPLGLCMSRAIGDPGAGPGVLAHPHIKQVLVPEAGARLILATDGLWDALSAARIAKLGRSADTSAAVEAIMAATVRCQGGFIADDVSICVVDMLPSHTSSFAAMCRTLKRSRSAEVMSYAHSSGSLRLQKSGSFRGLGCFRAPSAVLDDELPTTSWLPQIEVIADEDSYAAADDTAKPDTIQAAASGGLFNEDERSASDLAAFAPHTRVLQAYELVPVIGDTAHGTNAAGRLLAEWRSLNVSQQQASDTALATIEEPARGQSLERGPC</sequence>
<dbReference type="SMART" id="SM00331">
    <property type="entry name" value="PP2C_SIG"/>
    <property type="match status" value="1"/>
</dbReference>
<evidence type="ECO:0000256" key="1">
    <source>
        <dbReference type="SAM" id="MobiDB-lite"/>
    </source>
</evidence>
<reference evidence="3 4" key="1">
    <citation type="journal article" date="2024" name="Nat. Commun.">
        <title>Phylogenomics reveals the evolutionary origins of lichenization in chlorophyte algae.</title>
        <authorList>
            <person name="Puginier C."/>
            <person name="Libourel C."/>
            <person name="Otte J."/>
            <person name="Skaloud P."/>
            <person name="Haon M."/>
            <person name="Grisel S."/>
            <person name="Petersen M."/>
            <person name="Berrin J.G."/>
            <person name="Delaux P.M."/>
            <person name="Dal Grande F."/>
            <person name="Keller J."/>
        </authorList>
    </citation>
    <scope>NUCLEOTIDE SEQUENCE [LARGE SCALE GENOMIC DNA]</scope>
    <source>
        <strain evidence="3 4">SAG 2043</strain>
    </source>
</reference>
<dbReference type="SMART" id="SM00332">
    <property type="entry name" value="PP2Cc"/>
    <property type="match status" value="1"/>
</dbReference>
<dbReference type="CDD" id="cd00143">
    <property type="entry name" value="PP2Cc"/>
    <property type="match status" value="1"/>
</dbReference>
<dbReference type="Gene3D" id="3.60.40.10">
    <property type="entry name" value="PPM-type phosphatase domain"/>
    <property type="match status" value="2"/>
</dbReference>
<dbReference type="PANTHER" id="PTHR47992">
    <property type="entry name" value="PROTEIN PHOSPHATASE"/>
    <property type="match status" value="1"/>
</dbReference>
<dbReference type="InterPro" id="IPR001932">
    <property type="entry name" value="PPM-type_phosphatase-like_dom"/>
</dbReference>
<dbReference type="GO" id="GO:0004722">
    <property type="term" value="F:protein serine/threonine phosphatase activity"/>
    <property type="evidence" value="ECO:0007669"/>
    <property type="project" value="InterPro"/>
</dbReference>
<organism evidence="3 4">
    <name type="scientific">[Myrmecia] bisecta</name>
    <dbReference type="NCBI Taxonomy" id="41462"/>
    <lineage>
        <taxon>Eukaryota</taxon>
        <taxon>Viridiplantae</taxon>
        <taxon>Chlorophyta</taxon>
        <taxon>core chlorophytes</taxon>
        <taxon>Trebouxiophyceae</taxon>
        <taxon>Trebouxiales</taxon>
        <taxon>Trebouxiaceae</taxon>
        <taxon>Myrmecia</taxon>
    </lineage>
</organism>
<protein>
    <recommendedName>
        <fullName evidence="2">PPM-type phosphatase domain-containing protein</fullName>
    </recommendedName>
</protein>
<evidence type="ECO:0000259" key="2">
    <source>
        <dbReference type="PROSITE" id="PS51746"/>
    </source>
</evidence>
<dbReference type="Pfam" id="PF00481">
    <property type="entry name" value="PP2C"/>
    <property type="match status" value="2"/>
</dbReference>
<evidence type="ECO:0000313" key="3">
    <source>
        <dbReference type="EMBL" id="KAK9829976.1"/>
    </source>
</evidence>
<dbReference type="InterPro" id="IPR036457">
    <property type="entry name" value="PPM-type-like_dom_sf"/>
</dbReference>
<dbReference type="SUPFAM" id="SSF81606">
    <property type="entry name" value="PP2C-like"/>
    <property type="match status" value="1"/>
</dbReference>
<proteinExistence type="predicted"/>
<feature type="domain" description="PPM-type phosphatase" evidence="2">
    <location>
        <begin position="30"/>
        <end position="276"/>
    </location>
</feature>
<dbReference type="AlphaFoldDB" id="A0AAW1R8L2"/>
<dbReference type="EMBL" id="JALJOR010000001">
    <property type="protein sequence ID" value="KAK9829976.1"/>
    <property type="molecule type" value="Genomic_DNA"/>
</dbReference>
<keyword evidence="4" id="KW-1185">Reference proteome</keyword>
<feature type="region of interest" description="Disordered" evidence="1">
    <location>
        <begin position="1"/>
        <end position="30"/>
    </location>
</feature>
<name>A0AAW1R8L2_9CHLO</name>
<dbReference type="InterPro" id="IPR015655">
    <property type="entry name" value="PP2C"/>
</dbReference>